<evidence type="ECO:0000313" key="4">
    <source>
        <dbReference type="Proteomes" id="UP000266198"/>
    </source>
</evidence>
<dbReference type="Proteomes" id="UP000266198">
    <property type="component" value="Unassembled WGS sequence"/>
</dbReference>
<organism evidence="1 3">
    <name type="scientific">Staphylococcus delphini</name>
    <dbReference type="NCBI Taxonomy" id="53344"/>
    <lineage>
        <taxon>Bacteria</taxon>
        <taxon>Bacillati</taxon>
        <taxon>Bacillota</taxon>
        <taxon>Bacilli</taxon>
        <taxon>Bacillales</taxon>
        <taxon>Staphylococcaceae</taxon>
        <taxon>Staphylococcus</taxon>
        <taxon>Staphylococcus intermedius group</taxon>
    </lineage>
</organism>
<comment type="caution">
    <text evidence="1">The sequence shown here is derived from an EMBL/GenBank/DDBJ whole genome shotgun (WGS) entry which is preliminary data.</text>
</comment>
<keyword evidence="4" id="KW-1185">Reference proteome</keyword>
<accession>A0AAX0QT27</accession>
<evidence type="ECO:0000313" key="3">
    <source>
        <dbReference type="Proteomes" id="UP000217473"/>
    </source>
</evidence>
<name>A0AAX0QT27_9STAP</name>
<sequence length="75" mass="8932">MSKSYKNTIFITTLDDKNEEIISAIRDVQKVEWNDTLLRLFITYKDGDTQLFFLDHFKESLLSLQFGSDIKFNEY</sequence>
<reference evidence="1 3" key="1">
    <citation type="journal article" date="2017" name="PLoS ONE">
        <title>Development of a real-time PCR for detection of Staphylococcus pseudintermedius using a novel automated comparison of whole-genome sequences.</title>
        <authorList>
            <person name="Verstappen K.M."/>
            <person name="Huijbregts L."/>
            <person name="Spaninks M."/>
            <person name="Wagenaar J.A."/>
            <person name="Fluit A.C."/>
            <person name="Duim B."/>
        </authorList>
    </citation>
    <scope>NUCLEOTIDE SEQUENCE [LARGE SCALE GENOMIC DNA]</scope>
    <source>
        <strain evidence="1 3">15S02591-1</strain>
    </source>
</reference>
<gene>
    <name evidence="1" type="ORF">B5C07_07925</name>
    <name evidence="2" type="ORF">CDL68_01500</name>
</gene>
<reference evidence="2 4" key="2">
    <citation type="submission" date="2017-06" db="EMBL/GenBank/DDBJ databases">
        <title>Identification of a new gene, sdsY, involved in staphylococcal internalization in non-professional phagocytic cells (NPPCs).</title>
        <authorList>
            <person name="Maali Y."/>
            <person name="Martins-Simoes P."/>
            <person name="Trouillet-Assant S."/>
            <person name="Laurent F."/>
            <person name="Diot A."/>
            <person name="Verhoeven P."/>
            <person name="Bouvard D."/>
            <person name="Vandenesch F."/>
            <person name="Bes M."/>
        </authorList>
    </citation>
    <scope>NUCLEOTIDE SEQUENCE [LARGE SCALE GENOMIC DNA]</scope>
    <source>
        <strain evidence="2 4">Heidy</strain>
    </source>
</reference>
<dbReference type="EMBL" id="NIPK01000002">
    <property type="protein sequence ID" value="RIZ56243.1"/>
    <property type="molecule type" value="Genomic_DNA"/>
</dbReference>
<protein>
    <submittedName>
        <fullName evidence="1">Uncharacterized protein</fullName>
    </submittedName>
</protein>
<dbReference type="RefSeq" id="WP_096597448.1">
    <property type="nucleotide sequence ID" value="NZ_LR134263.1"/>
</dbReference>
<proteinExistence type="predicted"/>
<dbReference type="EMBL" id="MWUR01000010">
    <property type="protein sequence ID" value="PCF50125.1"/>
    <property type="molecule type" value="Genomic_DNA"/>
</dbReference>
<dbReference type="Proteomes" id="UP000217473">
    <property type="component" value="Unassembled WGS sequence"/>
</dbReference>
<evidence type="ECO:0000313" key="1">
    <source>
        <dbReference type="EMBL" id="PCF50125.1"/>
    </source>
</evidence>
<dbReference type="AlphaFoldDB" id="A0AAX0QT27"/>
<evidence type="ECO:0000313" key="2">
    <source>
        <dbReference type="EMBL" id="RIZ56243.1"/>
    </source>
</evidence>